<organism evidence="1 2">
    <name type="scientific">Hymenobacter nivis</name>
    <dbReference type="NCBI Taxonomy" id="1850093"/>
    <lineage>
        <taxon>Bacteria</taxon>
        <taxon>Pseudomonadati</taxon>
        <taxon>Bacteroidota</taxon>
        <taxon>Cytophagia</taxon>
        <taxon>Cytophagales</taxon>
        <taxon>Hymenobacteraceae</taxon>
        <taxon>Hymenobacter</taxon>
    </lineage>
</organism>
<reference evidence="2" key="1">
    <citation type="submission" date="2018-04" db="EMBL/GenBank/DDBJ databases">
        <title>Complete genome of Antarctic heterotrophic bacterium Hymenobacter nivis.</title>
        <authorList>
            <person name="Terashima M."/>
        </authorList>
    </citation>
    <scope>NUCLEOTIDE SEQUENCE [LARGE SCALE GENOMIC DNA]</scope>
    <source>
        <strain evidence="2">NBRC 111535</strain>
    </source>
</reference>
<name>A0A2Z3GU21_9BACT</name>
<dbReference type="AlphaFoldDB" id="A0A2Z3GU21"/>
<accession>A0A2Z3GU21</accession>
<dbReference type="KEGG" id="hnv:DDQ68_08875"/>
<dbReference type="OrthoDB" id="892549at2"/>
<evidence type="ECO:0008006" key="3">
    <source>
        <dbReference type="Google" id="ProtNLM"/>
    </source>
</evidence>
<protein>
    <recommendedName>
        <fullName evidence="3">DUF481 domain-containing protein</fullName>
    </recommendedName>
</protein>
<dbReference type="EMBL" id="CP029145">
    <property type="protein sequence ID" value="AWM32884.1"/>
    <property type="molecule type" value="Genomic_DNA"/>
</dbReference>
<dbReference type="InterPro" id="IPR007433">
    <property type="entry name" value="DUF481"/>
</dbReference>
<evidence type="ECO:0000313" key="2">
    <source>
        <dbReference type="Proteomes" id="UP000245999"/>
    </source>
</evidence>
<dbReference type="Pfam" id="PF04338">
    <property type="entry name" value="DUF481"/>
    <property type="match status" value="1"/>
</dbReference>
<keyword evidence="2" id="KW-1185">Reference proteome</keyword>
<evidence type="ECO:0000313" key="1">
    <source>
        <dbReference type="EMBL" id="AWM32884.1"/>
    </source>
</evidence>
<proteinExistence type="predicted"/>
<dbReference type="Proteomes" id="UP000245999">
    <property type="component" value="Chromosome"/>
</dbReference>
<sequence length="222" mass="24822">MKGRGVRYTAALTGLYTTGTVARMFLSTSHTVNLSFKGGHWLAPAALSFSYGKQDGLQREREFLLLTTPTYQQGRYKFYTLGQVEYSNLRAIDYRVVGGLGVGYQLYKDTMRNEVNVSYFLLREETQYYTDLRRQVLRHSLRAKGQYTRGAATLTALVYYQPAVSDVNGDYRVNGTGALAVRLSRHLALAVTYSYALESINVEGRAPVNTNLSVGFTYAAGK</sequence>
<gene>
    <name evidence="1" type="ORF">DDQ68_08875</name>
</gene>